<dbReference type="GO" id="GO:0016020">
    <property type="term" value="C:membrane"/>
    <property type="evidence" value="ECO:0007669"/>
    <property type="project" value="TreeGrafter"/>
</dbReference>
<reference evidence="5" key="1">
    <citation type="journal article" date="2020" name="Nature">
        <title>Giant virus diversity and host interactions through global metagenomics.</title>
        <authorList>
            <person name="Schulz F."/>
            <person name="Roux S."/>
            <person name="Paez-Espino D."/>
            <person name="Jungbluth S."/>
            <person name="Walsh D.A."/>
            <person name="Denef V.J."/>
            <person name="McMahon K.D."/>
            <person name="Konstantinidis K.T."/>
            <person name="Eloe-Fadrosh E.A."/>
            <person name="Kyrpides N.C."/>
            <person name="Woyke T."/>
        </authorList>
    </citation>
    <scope>NUCLEOTIDE SEQUENCE</scope>
    <source>
        <strain evidence="5">GVMAG-M-3300023179-2</strain>
    </source>
</reference>
<dbReference type="InterPro" id="IPR051821">
    <property type="entry name" value="Asp/Asn_beta-hydroxylase"/>
</dbReference>
<protein>
    <recommendedName>
        <fullName evidence="4">Aspartyl/asparaginy/proline hydroxylase domain-containing protein</fullName>
    </recommendedName>
</protein>
<evidence type="ECO:0000313" key="5">
    <source>
        <dbReference type="EMBL" id="QHT26689.1"/>
    </source>
</evidence>
<dbReference type="InterPro" id="IPR027443">
    <property type="entry name" value="IPNS-like_sf"/>
</dbReference>
<evidence type="ECO:0000256" key="3">
    <source>
        <dbReference type="ARBA" id="ARBA00023002"/>
    </source>
</evidence>
<dbReference type="SUPFAM" id="SSF51197">
    <property type="entry name" value="Clavaminate synthase-like"/>
    <property type="match status" value="1"/>
</dbReference>
<dbReference type="InterPro" id="IPR007803">
    <property type="entry name" value="Asp/Arg/Pro-Hydrxlase"/>
</dbReference>
<evidence type="ECO:0000256" key="2">
    <source>
        <dbReference type="ARBA" id="ARBA00022964"/>
    </source>
</evidence>
<dbReference type="EMBL" id="MN739800">
    <property type="protein sequence ID" value="QHT26689.1"/>
    <property type="molecule type" value="Genomic_DNA"/>
</dbReference>
<dbReference type="Pfam" id="PF05118">
    <property type="entry name" value="Asp_Arg_Hydrox"/>
    <property type="match status" value="1"/>
</dbReference>
<feature type="domain" description="Aspartyl/asparaginy/proline hydroxylase" evidence="4">
    <location>
        <begin position="16"/>
        <end position="149"/>
    </location>
</feature>
<dbReference type="Gene3D" id="2.60.120.330">
    <property type="entry name" value="B-lactam Antibiotic, Isopenicillin N Synthase, Chain"/>
    <property type="match status" value="1"/>
</dbReference>
<dbReference type="AlphaFoldDB" id="A0A6C0EEK7"/>
<evidence type="ECO:0000259" key="4">
    <source>
        <dbReference type="Pfam" id="PF05118"/>
    </source>
</evidence>
<organism evidence="5">
    <name type="scientific">viral metagenome</name>
    <dbReference type="NCBI Taxonomy" id="1070528"/>
    <lineage>
        <taxon>unclassified sequences</taxon>
        <taxon>metagenomes</taxon>
        <taxon>organismal metagenomes</taxon>
    </lineage>
</organism>
<name>A0A6C0EEK7_9ZZZZ</name>
<evidence type="ECO:0000256" key="1">
    <source>
        <dbReference type="ARBA" id="ARBA00007730"/>
    </source>
</evidence>
<dbReference type="PANTHER" id="PTHR46332">
    <property type="entry name" value="ASPARTATE BETA-HYDROXYLASE DOMAIN-CONTAINING PROTEIN 2"/>
    <property type="match status" value="1"/>
</dbReference>
<proteinExistence type="inferred from homology"/>
<dbReference type="PANTHER" id="PTHR46332:SF5">
    <property type="entry name" value="ASPARTATE BETA-HYDROXYLASE DOMAIN CONTAINING 2"/>
    <property type="match status" value="1"/>
</dbReference>
<keyword evidence="2" id="KW-0223">Dioxygenase</keyword>
<comment type="similarity">
    <text evidence="1">Belongs to the aspartyl/asparaginyl beta-hydroxylase family.</text>
</comment>
<accession>A0A6C0EEK7</accession>
<dbReference type="GO" id="GO:0051213">
    <property type="term" value="F:dioxygenase activity"/>
    <property type="evidence" value="ECO:0007669"/>
    <property type="project" value="UniProtKB-KW"/>
</dbReference>
<keyword evidence="3" id="KW-0560">Oxidoreductase</keyword>
<sequence>MQMYGWMDWPEKFLLQKNNNQWNIFPFLVFKKWSIKNIQLCPNIYNLLKIIQDKLLFNSDNKLELINASLSRLSAGTILKPHQGWAKLSNYILRCHLGIIIPGESHIYVESEKQKVEVNKWIIFDDSKIHWADNNSNSNRITLILDIKRLDFIEIGKSEISDTSEVKTFINSFNQIN</sequence>